<sequence>MSNTKKTKYFRGGVAVCFALVGTAATLSDIGKNAERYSALQMQSSLIGLENKYSFLYDHFGRTPHFYQSISQALIKDGYTVLELLTIDEKAVTADSQEDYASLKFPTLPQTMHLHPTNFENHTAVTAGGYPISGIETTKDGQLVLVFENVSESTIIELESEIDKNSHYHEGSDTGRVIFKKGAVGYQLKLKGTRNFTV</sequence>
<dbReference type="EMBL" id="BAEK01000011">
    <property type="protein sequence ID" value="GAC03427.1"/>
    <property type="molecule type" value="Genomic_DNA"/>
</dbReference>
<comment type="caution">
    <text evidence="1">The sequence shown here is derived from an EMBL/GenBank/DDBJ whole genome shotgun (WGS) entry which is preliminary data.</text>
</comment>
<accession>A0ABQ0I284</accession>
<protein>
    <submittedName>
        <fullName evidence="1">Uncharacterized protein</fullName>
    </submittedName>
</protein>
<dbReference type="Proteomes" id="UP000008372">
    <property type="component" value="Unassembled WGS sequence"/>
</dbReference>
<organism evidence="1 2">
    <name type="scientific">Paraglaciecola agarilytica NO2</name>
    <dbReference type="NCBI Taxonomy" id="1125747"/>
    <lineage>
        <taxon>Bacteria</taxon>
        <taxon>Pseudomonadati</taxon>
        <taxon>Pseudomonadota</taxon>
        <taxon>Gammaproteobacteria</taxon>
        <taxon>Alteromonadales</taxon>
        <taxon>Alteromonadaceae</taxon>
        <taxon>Paraglaciecola</taxon>
    </lineage>
</organism>
<proteinExistence type="predicted"/>
<gene>
    <name evidence="1" type="ORF">GAGA_0562</name>
</gene>
<evidence type="ECO:0000313" key="1">
    <source>
        <dbReference type="EMBL" id="GAC03427.1"/>
    </source>
</evidence>
<evidence type="ECO:0000313" key="2">
    <source>
        <dbReference type="Proteomes" id="UP000008372"/>
    </source>
</evidence>
<keyword evidence="2" id="KW-1185">Reference proteome</keyword>
<dbReference type="RefSeq" id="WP_008302251.1">
    <property type="nucleotide sequence ID" value="NZ_BAEK01000011.1"/>
</dbReference>
<reference evidence="1 2" key="1">
    <citation type="journal article" date="2014" name="Environ. Microbiol.">
        <title>Comparative genomics of the marine bacterial genus Glaciecola reveals the high degree of genomic diversity and genomic characteristic for cold adaptation.</title>
        <authorList>
            <person name="Qin Q.L."/>
            <person name="Xie B.B."/>
            <person name="Yu Y."/>
            <person name="Shu Y.L."/>
            <person name="Rong J.C."/>
            <person name="Zhang Y.J."/>
            <person name="Zhao D.L."/>
            <person name="Chen X.L."/>
            <person name="Zhang X.Y."/>
            <person name="Chen B."/>
            <person name="Zhou B.C."/>
            <person name="Zhang Y.Z."/>
        </authorList>
    </citation>
    <scope>NUCLEOTIDE SEQUENCE [LARGE SCALE GENOMIC DNA]</scope>
    <source>
        <strain evidence="1 2">NO2</strain>
    </source>
</reference>
<name>A0ABQ0I284_9ALTE</name>